<gene>
    <name evidence="3" type="ORF">SAMN02745181_3631</name>
</gene>
<feature type="signal peptide" evidence="2">
    <location>
        <begin position="1"/>
        <end position="20"/>
    </location>
</feature>
<dbReference type="STRING" id="1123071.SAMN02745181_3631"/>
<evidence type="ECO:0000313" key="4">
    <source>
        <dbReference type="Proteomes" id="UP000184510"/>
    </source>
</evidence>
<dbReference type="EMBL" id="FQYR01000008">
    <property type="protein sequence ID" value="SHK33210.1"/>
    <property type="molecule type" value="Genomic_DNA"/>
</dbReference>
<dbReference type="AlphaFoldDB" id="A0A1M6RLB8"/>
<evidence type="ECO:0000256" key="1">
    <source>
        <dbReference type="SAM" id="MobiDB-lite"/>
    </source>
</evidence>
<dbReference type="Proteomes" id="UP000184510">
    <property type="component" value="Unassembled WGS sequence"/>
</dbReference>
<sequence length="204" mass="22454">MKSLSIIYLIAIFGAQHLLAQDENEDTTSDEVVTSDEDSQDSSNGDESESNSDDDAESTTDEQEEPGVVVRTEIPKQIQLDGDDSSFKLLSPWSPKPMQRAPLGWQYIPADPSHSYAHSVSLKSGKTLKLKITPYVLAPENSATVVQVLEPGYQPERGYQQKYNIESSLKQSSKLLADTSAALDTSIKDLRELLLTLPKPEAQN</sequence>
<name>A0A1M6RLB8_9BACT</name>
<feature type="chain" id="PRO_5011980010" evidence="2">
    <location>
        <begin position="21"/>
        <end position="204"/>
    </location>
</feature>
<dbReference type="RefSeq" id="WP_143185175.1">
    <property type="nucleotide sequence ID" value="NZ_FQYR01000008.1"/>
</dbReference>
<proteinExistence type="predicted"/>
<reference evidence="3 4" key="1">
    <citation type="submission" date="2016-11" db="EMBL/GenBank/DDBJ databases">
        <authorList>
            <person name="Jaros S."/>
            <person name="Januszkiewicz K."/>
            <person name="Wedrychowicz H."/>
        </authorList>
    </citation>
    <scope>NUCLEOTIDE SEQUENCE [LARGE SCALE GENOMIC DNA]</scope>
    <source>
        <strain evidence="3 4">DSM 18772</strain>
    </source>
</reference>
<accession>A0A1M6RLB8</accession>
<feature type="compositionally biased region" description="Acidic residues" evidence="1">
    <location>
        <begin position="22"/>
        <end position="65"/>
    </location>
</feature>
<feature type="region of interest" description="Disordered" evidence="1">
    <location>
        <begin position="19"/>
        <end position="76"/>
    </location>
</feature>
<evidence type="ECO:0000256" key="2">
    <source>
        <dbReference type="SAM" id="SignalP"/>
    </source>
</evidence>
<dbReference type="OrthoDB" id="198995at2"/>
<keyword evidence="4" id="KW-1185">Reference proteome</keyword>
<protein>
    <submittedName>
        <fullName evidence="3">Uncharacterized protein</fullName>
    </submittedName>
</protein>
<organism evidence="3 4">
    <name type="scientific">Rubritalea squalenifaciens DSM 18772</name>
    <dbReference type="NCBI Taxonomy" id="1123071"/>
    <lineage>
        <taxon>Bacteria</taxon>
        <taxon>Pseudomonadati</taxon>
        <taxon>Verrucomicrobiota</taxon>
        <taxon>Verrucomicrobiia</taxon>
        <taxon>Verrucomicrobiales</taxon>
        <taxon>Rubritaleaceae</taxon>
        <taxon>Rubritalea</taxon>
    </lineage>
</organism>
<evidence type="ECO:0000313" key="3">
    <source>
        <dbReference type="EMBL" id="SHK33210.1"/>
    </source>
</evidence>
<dbReference type="InParanoid" id="A0A1M6RLB8"/>
<keyword evidence="2" id="KW-0732">Signal</keyword>